<protein>
    <recommendedName>
        <fullName evidence="4">RING-type domain-containing protein</fullName>
    </recommendedName>
</protein>
<evidence type="ECO:0000313" key="2">
    <source>
        <dbReference type="EMBL" id="KAF3231898.1"/>
    </source>
</evidence>
<name>A0A6G1MLP0_ORBOL</name>
<keyword evidence="1" id="KW-0175">Coiled coil</keyword>
<dbReference type="Proteomes" id="UP000483672">
    <property type="component" value="Unassembled WGS sequence"/>
</dbReference>
<dbReference type="SUPFAM" id="SSF57850">
    <property type="entry name" value="RING/U-box"/>
    <property type="match status" value="1"/>
</dbReference>
<dbReference type="AlphaFoldDB" id="A0A6G1MLP0"/>
<evidence type="ECO:0008006" key="4">
    <source>
        <dbReference type="Google" id="ProtNLM"/>
    </source>
</evidence>
<sequence>MRLTLSFHTLENITGKRSDELFLETYPRLTVFEATHAGYSVPDAIVAFCRHCGRGFEEGENVFTLPCDQSHTFHIICHANYVRGTRNLICPIRGCRRGYSAYENLSAKDKSLVWFACGLELPRKPFAASIDDIWRSIDPPTLRPYFPWGKRRRFLDSVHGSFSSPPAYTLFEINEDTDPEFFESYTVAENLRLGRPTLSQLPYISLLRLNLSRLRDSSTGPEETQRQVINMLELYLFSDITNCIFIMEKLYKHIYLQMRVGCGRLFWFGFREFESYVFRVIAPETDLFLTETTFLDLLRGYSRDASSSLKISSLPEMVTIVHNFENQVDNLERERRNNDRLRSALEELEAVRPYGQTRLEWNLEDQDEPNLEADIDPDEDL</sequence>
<dbReference type="EMBL" id="WIPF01000002">
    <property type="protein sequence ID" value="KAF3231898.1"/>
    <property type="molecule type" value="Genomic_DNA"/>
</dbReference>
<evidence type="ECO:0000313" key="3">
    <source>
        <dbReference type="Proteomes" id="UP000483672"/>
    </source>
</evidence>
<accession>A0A6G1MLP0</accession>
<organism evidence="2 3">
    <name type="scientific">Orbilia oligospora</name>
    <name type="common">Nematode-trapping fungus</name>
    <name type="synonym">Arthrobotrys oligospora</name>
    <dbReference type="NCBI Taxonomy" id="2813651"/>
    <lineage>
        <taxon>Eukaryota</taxon>
        <taxon>Fungi</taxon>
        <taxon>Dikarya</taxon>
        <taxon>Ascomycota</taxon>
        <taxon>Pezizomycotina</taxon>
        <taxon>Orbiliomycetes</taxon>
        <taxon>Orbiliales</taxon>
        <taxon>Orbiliaceae</taxon>
        <taxon>Orbilia</taxon>
    </lineage>
</organism>
<proteinExistence type="predicted"/>
<gene>
    <name evidence="2" type="ORF">TWF191_003874</name>
</gene>
<comment type="caution">
    <text evidence="2">The sequence shown here is derived from an EMBL/GenBank/DDBJ whole genome shotgun (WGS) entry which is preliminary data.</text>
</comment>
<feature type="coiled-coil region" evidence="1">
    <location>
        <begin position="314"/>
        <end position="351"/>
    </location>
</feature>
<reference evidence="2 3" key="1">
    <citation type="submission" date="2019-06" db="EMBL/GenBank/DDBJ databases">
        <authorList>
            <person name="Palmer J.M."/>
        </authorList>
    </citation>
    <scope>NUCLEOTIDE SEQUENCE [LARGE SCALE GENOMIC DNA]</scope>
    <source>
        <strain evidence="2 3">TWF191</strain>
    </source>
</reference>
<evidence type="ECO:0000256" key="1">
    <source>
        <dbReference type="SAM" id="Coils"/>
    </source>
</evidence>